<keyword evidence="1 2" id="KW-0694">RNA-binding</keyword>
<dbReference type="Pfam" id="PF00076">
    <property type="entry name" value="RRM_1"/>
    <property type="match status" value="2"/>
</dbReference>
<dbReference type="InterPro" id="IPR000504">
    <property type="entry name" value="RRM_dom"/>
</dbReference>
<name>A0AAV7YIM4_9EUKA</name>
<dbReference type="AlphaFoldDB" id="A0AAV7YIM4"/>
<feature type="domain" description="RRM" evidence="4">
    <location>
        <begin position="44"/>
        <end position="120"/>
    </location>
</feature>
<keyword evidence="3" id="KW-0472">Membrane</keyword>
<dbReference type="PANTHER" id="PTHR48025">
    <property type="entry name" value="OS02G0815200 PROTEIN"/>
    <property type="match status" value="1"/>
</dbReference>
<dbReference type="PANTHER" id="PTHR48025:SF1">
    <property type="entry name" value="RRM DOMAIN-CONTAINING PROTEIN"/>
    <property type="match status" value="1"/>
</dbReference>
<dbReference type="Proteomes" id="UP001146793">
    <property type="component" value="Unassembled WGS sequence"/>
</dbReference>
<keyword evidence="3" id="KW-0812">Transmembrane</keyword>
<protein>
    <submittedName>
        <fullName evidence="5">Nucleic acid binding protein</fullName>
    </submittedName>
</protein>
<dbReference type="PROSITE" id="PS50102">
    <property type="entry name" value="RRM"/>
    <property type="match status" value="2"/>
</dbReference>
<accession>A0AAV7YIM4</accession>
<gene>
    <name evidence="5" type="ORF">M0812_24969</name>
</gene>
<organism evidence="5 6">
    <name type="scientific">Anaeramoeba flamelloides</name>
    <dbReference type="NCBI Taxonomy" id="1746091"/>
    <lineage>
        <taxon>Eukaryota</taxon>
        <taxon>Metamonada</taxon>
        <taxon>Anaeramoebidae</taxon>
        <taxon>Anaeramoeba</taxon>
    </lineage>
</organism>
<feature type="domain" description="RRM" evidence="4">
    <location>
        <begin position="251"/>
        <end position="326"/>
    </location>
</feature>
<keyword evidence="3" id="KW-1133">Transmembrane helix</keyword>
<dbReference type="SMART" id="SM00360">
    <property type="entry name" value="RRM"/>
    <property type="match status" value="2"/>
</dbReference>
<evidence type="ECO:0000256" key="3">
    <source>
        <dbReference type="SAM" id="Phobius"/>
    </source>
</evidence>
<dbReference type="EMBL" id="JANTQA010000057">
    <property type="protein sequence ID" value="KAJ3429613.1"/>
    <property type="molecule type" value="Genomic_DNA"/>
</dbReference>
<dbReference type="Gene3D" id="3.30.70.330">
    <property type="match status" value="2"/>
</dbReference>
<dbReference type="GO" id="GO:0005634">
    <property type="term" value="C:nucleus"/>
    <property type="evidence" value="ECO:0007669"/>
    <property type="project" value="TreeGrafter"/>
</dbReference>
<proteinExistence type="predicted"/>
<evidence type="ECO:0000313" key="6">
    <source>
        <dbReference type="Proteomes" id="UP001146793"/>
    </source>
</evidence>
<dbReference type="GO" id="GO:0003729">
    <property type="term" value="F:mRNA binding"/>
    <property type="evidence" value="ECO:0007669"/>
    <property type="project" value="TreeGrafter"/>
</dbReference>
<feature type="transmembrane region" description="Helical" evidence="3">
    <location>
        <begin position="327"/>
        <end position="347"/>
    </location>
</feature>
<evidence type="ECO:0000259" key="4">
    <source>
        <dbReference type="PROSITE" id="PS50102"/>
    </source>
</evidence>
<dbReference type="InterPro" id="IPR035979">
    <property type="entry name" value="RBD_domain_sf"/>
</dbReference>
<dbReference type="InterPro" id="IPR012677">
    <property type="entry name" value="Nucleotide-bd_a/b_plait_sf"/>
</dbReference>
<comment type="caution">
    <text evidence="5">The sequence shown here is derived from an EMBL/GenBank/DDBJ whole genome shotgun (WGS) entry which is preliminary data.</text>
</comment>
<reference evidence="5" key="1">
    <citation type="submission" date="2022-08" db="EMBL/GenBank/DDBJ databases">
        <title>Novel sulphate-reducing endosymbionts in the free-living metamonad Anaeramoeba.</title>
        <authorList>
            <person name="Jerlstrom-Hultqvist J."/>
            <person name="Cepicka I."/>
            <person name="Gallot-Lavallee L."/>
            <person name="Salas-Leiva D."/>
            <person name="Curtis B.A."/>
            <person name="Zahonova K."/>
            <person name="Pipaliya S."/>
            <person name="Dacks J."/>
            <person name="Roger A.J."/>
        </authorList>
    </citation>
    <scope>NUCLEOTIDE SEQUENCE</scope>
    <source>
        <strain evidence="5">Busselton2</strain>
    </source>
</reference>
<evidence type="ECO:0000256" key="2">
    <source>
        <dbReference type="PROSITE-ProRule" id="PRU00176"/>
    </source>
</evidence>
<evidence type="ECO:0000256" key="1">
    <source>
        <dbReference type="ARBA" id="ARBA00022884"/>
    </source>
</evidence>
<evidence type="ECO:0000313" key="5">
    <source>
        <dbReference type="EMBL" id="KAJ3429613.1"/>
    </source>
</evidence>
<dbReference type="InterPro" id="IPR050502">
    <property type="entry name" value="Euk_RNA-bind_prot"/>
</dbReference>
<dbReference type="CDD" id="cd00590">
    <property type="entry name" value="RRM_SF"/>
    <property type="match status" value="1"/>
</dbReference>
<sequence length="348" mass="40604">MSTSNLTAKISDTTERKNFIQDEQQTNPQTKSELKKTSQIISKKKLFLGNLSFKSTEESLINTFKQFGEVKNCLIIRRGTKSLGYGFIKMGTVDGADKAIKLLNNKPVDGRIIVVEYADPRRAKRFKNPNFRFPYNNIPTRWYNYYGSNFDGFYQASYLYFPYIDLRDSLNGEYFPSEDSDLNNFNFINNYGITGMSAYEPVTFLDTNYVHYPYYEHTPNYSFRKKKPKKIKKKKKKSKKQSFDERDPSDTAVFITNIPFTFKTEDLLEVFKNFNPTKAKVVFSKVGKSRGFGFVDFKDKKCQKKALTLNETDIGGRKVNIKIAFKVSYHPFSFIFSFLLIFPFFYFS</sequence>
<dbReference type="SUPFAM" id="SSF54928">
    <property type="entry name" value="RNA-binding domain, RBD"/>
    <property type="match status" value="2"/>
</dbReference>